<dbReference type="RefSeq" id="WP_011729852.1">
    <property type="nucleotide sequence ID" value="NZ_CP009495.1"/>
</dbReference>
<dbReference type="SUPFAM" id="SSF111283">
    <property type="entry name" value="Putative modulator of DNA gyrase, PmbA/TldD"/>
    <property type="match status" value="1"/>
</dbReference>
<dbReference type="GO" id="GO:0006508">
    <property type="term" value="P:proteolysis"/>
    <property type="evidence" value="ECO:0007669"/>
    <property type="project" value="InterPro"/>
</dbReference>
<gene>
    <name evidence="1" type="ORF">BIN_B_05105</name>
</gene>
<dbReference type="KEGG" id="msn:LI99_22090"/>
<proteinExistence type="predicted"/>
<accession>A0A653FNI0</accession>
<reference evidence="1" key="1">
    <citation type="submission" date="2019-05" db="EMBL/GenBank/DDBJ databases">
        <authorList>
            <person name="Naeem R."/>
            <person name="Antony C."/>
            <person name="Guan Q."/>
        </authorList>
    </citation>
    <scope>NUCLEOTIDE SEQUENCE</scope>
    <source>
        <strain evidence="1">1</strain>
    </source>
</reference>
<name>A0A653FNI0_MYCSM</name>
<dbReference type="InterPro" id="IPR035068">
    <property type="entry name" value="TldD/PmbA_N"/>
</dbReference>
<sequence length="453" mass="48568">MIGAQQVVDIALGAADPGTETIVLVTDRADASLRWANNSMTTNGETVSRNTTVISIVRRGSKAHVGSMRTSDVDPAVIPDLVAAAQRAALDAPEARDAAPPLPADDTPADWDALVPGTGAQVFTGIAGDLAKAFRGTDQLYGYARHVLETTFVATSTGLRRRYTQPTGSVEVNAKRNGASAWAGVSTADFLDVQVDSLLDDLSLRLGWAERTVELPAGRYETIMPPSTVADMMIYLTWTMDGRGAHEGRTALSAPGGTRVGEKLTDLPLTLYSDPFAESLECQPFVAVPSSSERVSIFDNGMDIGRVDWIKDGVINALAYPRAVAAEYNAPVTAPADNLLMTGGTTELADMIAATERGLLLTTLWYIRVVDPTVLLLTGLTRDGVYLIEDGEVTAAVNNFRFNESPLDLLRRASEAGISERTLPREWGDWATRSAMPTLRIPDFHMSSVSQAQ</sequence>
<dbReference type="GO" id="GO:0008237">
    <property type="term" value="F:metallopeptidase activity"/>
    <property type="evidence" value="ECO:0007669"/>
    <property type="project" value="InterPro"/>
</dbReference>
<protein>
    <submittedName>
        <fullName evidence="1">Modulator of DNA gyrase</fullName>
    </submittedName>
</protein>
<organism evidence="1">
    <name type="scientific">Mycolicibacterium smegmatis</name>
    <name type="common">Mycobacterium smegmatis</name>
    <dbReference type="NCBI Taxonomy" id="1772"/>
    <lineage>
        <taxon>Bacteria</taxon>
        <taxon>Bacillati</taxon>
        <taxon>Actinomycetota</taxon>
        <taxon>Actinomycetes</taxon>
        <taxon>Mycobacteriales</taxon>
        <taxon>Mycobacteriaceae</taxon>
        <taxon>Mycolicibacterium</taxon>
    </lineage>
</organism>
<dbReference type="AlphaFoldDB" id="A0A653FNI0"/>
<dbReference type="OMA" id="TCLWYIR"/>
<dbReference type="PANTHER" id="PTHR43666:SF1">
    <property type="entry name" value="CONSERVED PROTEIN"/>
    <property type="match status" value="1"/>
</dbReference>
<dbReference type="KEGG" id="msh:LI98_22095"/>
<dbReference type="GeneID" id="93459167"/>
<dbReference type="Pfam" id="PF19289">
    <property type="entry name" value="PmbA_TldD_3rd"/>
    <property type="match status" value="1"/>
</dbReference>
<dbReference type="InterPro" id="IPR045569">
    <property type="entry name" value="Metalloprtase-TldD/E_C"/>
</dbReference>
<dbReference type="Gene3D" id="3.30.2290.10">
    <property type="entry name" value="PmbA/TldD superfamily"/>
    <property type="match status" value="1"/>
</dbReference>
<dbReference type="EMBL" id="LR589658">
    <property type="protein sequence ID" value="VTP10762.1"/>
    <property type="molecule type" value="Genomic_DNA"/>
</dbReference>
<dbReference type="InterPro" id="IPR036059">
    <property type="entry name" value="TldD/PmbA_sf"/>
</dbReference>
<evidence type="ECO:0000313" key="1">
    <source>
        <dbReference type="EMBL" id="VTP10762.1"/>
    </source>
</evidence>
<dbReference type="PANTHER" id="PTHR43666">
    <property type="entry name" value="TLDD PROTEIN"/>
    <property type="match status" value="1"/>
</dbReference>